<protein>
    <submittedName>
        <fullName evidence="1">Uncharacterized protein</fullName>
    </submittedName>
</protein>
<gene>
    <name evidence="1" type="ORF">GN331_04925</name>
</gene>
<reference evidence="1 2" key="1">
    <citation type="submission" date="2019-12" db="EMBL/GenBank/DDBJ databases">
        <authorList>
            <person name="Xu J."/>
        </authorList>
    </citation>
    <scope>NUCLEOTIDE SEQUENCE [LARGE SCALE GENOMIC DNA]</scope>
    <source>
        <strain evidence="1 2">HX-5-24</strain>
    </source>
</reference>
<sequence length="51" mass="5764">MNAQLKTEFDLSDFVIALPKWLTQPIERATDDEAGRLAMLDAMDETRGLPQ</sequence>
<name>A0A7C9I498_9GAMM</name>
<evidence type="ECO:0000313" key="2">
    <source>
        <dbReference type="Proteomes" id="UP000479692"/>
    </source>
</evidence>
<organism evidence="1 2">
    <name type="scientific">Noviluteimonas gilva</name>
    <dbReference type="NCBI Taxonomy" id="2682097"/>
    <lineage>
        <taxon>Bacteria</taxon>
        <taxon>Pseudomonadati</taxon>
        <taxon>Pseudomonadota</taxon>
        <taxon>Gammaproteobacteria</taxon>
        <taxon>Lysobacterales</taxon>
        <taxon>Lysobacteraceae</taxon>
        <taxon>Noviluteimonas</taxon>
    </lineage>
</organism>
<evidence type="ECO:0000313" key="1">
    <source>
        <dbReference type="EMBL" id="MUV13549.1"/>
    </source>
</evidence>
<comment type="caution">
    <text evidence="1">The sequence shown here is derived from an EMBL/GenBank/DDBJ whole genome shotgun (WGS) entry which is preliminary data.</text>
</comment>
<accession>A0A7C9I498</accession>
<proteinExistence type="predicted"/>
<dbReference type="EMBL" id="WOXT01000001">
    <property type="protein sequence ID" value="MUV13549.1"/>
    <property type="molecule type" value="Genomic_DNA"/>
</dbReference>
<keyword evidence="2" id="KW-1185">Reference proteome</keyword>
<dbReference type="AlphaFoldDB" id="A0A7C9I498"/>
<dbReference type="RefSeq" id="WP_156640733.1">
    <property type="nucleotide sequence ID" value="NZ_WOXT01000001.1"/>
</dbReference>
<dbReference type="Proteomes" id="UP000479692">
    <property type="component" value="Unassembled WGS sequence"/>
</dbReference>